<reference evidence="13 14" key="1">
    <citation type="submission" date="2007-10" db="EMBL/GenBank/DDBJ databases">
        <title>Complete sequence of Shewanella pealeana ATCC 700345.</title>
        <authorList>
            <consortium name="US DOE Joint Genome Institute"/>
            <person name="Copeland A."/>
            <person name="Lucas S."/>
            <person name="Lapidus A."/>
            <person name="Barry K."/>
            <person name="Glavina del Rio T."/>
            <person name="Dalin E."/>
            <person name="Tice H."/>
            <person name="Pitluck S."/>
            <person name="Chertkov O."/>
            <person name="Brettin T."/>
            <person name="Bruce D."/>
            <person name="Detter J.C."/>
            <person name="Han C."/>
            <person name="Schmutz J."/>
            <person name="Larimer F."/>
            <person name="Land M."/>
            <person name="Hauser L."/>
            <person name="Kyrpides N."/>
            <person name="Kim E."/>
            <person name="Zhao J.-S.Z."/>
            <person name="Manno D."/>
            <person name="Hawari J."/>
            <person name="Richardson P."/>
        </authorList>
    </citation>
    <scope>NUCLEOTIDE SEQUENCE [LARGE SCALE GENOMIC DNA]</scope>
    <source>
        <strain evidence="14">ATCC 700345 / ANG-SQ1</strain>
    </source>
</reference>
<evidence type="ECO:0000256" key="7">
    <source>
        <dbReference type="ARBA" id="ARBA00023237"/>
    </source>
</evidence>
<accession>A8H1M8</accession>
<evidence type="ECO:0000259" key="12">
    <source>
        <dbReference type="Pfam" id="PF07715"/>
    </source>
</evidence>
<dbReference type="STRING" id="398579.Spea_1138"/>
<sequence>MSLNICLSLYGHIKMHHKLKLIALALSVTSFTSFADEIEKITVHGLQHYEDGTYTNVYLGSDVTVISNEMIHAAGGVDINKILSQFVPGLFANGRAGRHTDTDYSLQGSRPQDILWLLDGNRLNNRLYGSTYTDSINPMLIERIEVIKGPQSVLFGSEAIAGVINIITKSYQGSDAGELSFAADTLPSYDLSGFVSTEVDSVQLSLAASSSQSEGYALWPDEEYSPTAVLDKERGYQMNNLNAKLRWSLSDAQQLTVFAQYSDGLLERPLAYDAILSENERKQTIAYADWQLEVSEQLLLQAKVNYQHWDSQYSEITLDEKGNATVTYWQKYWGFKDLGATVSANYQTQAGSQWVFGGQYEEYEGADEVMLFTAEKDHSYSLFSQYQPKFEALPDTQLSIGARVNRLANEETIWVANLALTQELTPRLQLKGSLGNGYRQPTASELHSQVGTLGNAELVAETSQSINLGLHYQGDVSLTVDGFWRSIDNLIEPRAMTEVEFIYDNLDARVESYGIDLHLVSELTPQLLMELSGSYASAARQDTGEQIERVPEYTGFAKLNYDVNDDISVWMSGQYVGEFVDYGLIAGDYLLTNIGIQAWITAEQEQQLSLTVDNLFDSEVIQSIFKHGHKAQYPIASLGAPRTLQLQYRYLF</sequence>
<dbReference type="PROSITE" id="PS52016">
    <property type="entry name" value="TONB_DEPENDENT_REC_3"/>
    <property type="match status" value="1"/>
</dbReference>
<organism evidence="13 14">
    <name type="scientific">Shewanella pealeana (strain ATCC 700345 / ANG-SQ1)</name>
    <dbReference type="NCBI Taxonomy" id="398579"/>
    <lineage>
        <taxon>Bacteria</taxon>
        <taxon>Pseudomonadati</taxon>
        <taxon>Pseudomonadota</taxon>
        <taxon>Gammaproteobacteria</taxon>
        <taxon>Alteromonadales</taxon>
        <taxon>Shewanellaceae</taxon>
        <taxon>Shewanella</taxon>
    </lineage>
</organism>
<gene>
    <name evidence="13" type="ordered locus">Spea_1138</name>
</gene>
<dbReference type="HOGENOM" id="CLU_008287_18_5_6"/>
<keyword evidence="10" id="KW-0732">Signal</keyword>
<dbReference type="InterPro" id="IPR012910">
    <property type="entry name" value="Plug_dom"/>
</dbReference>
<evidence type="ECO:0000256" key="9">
    <source>
        <dbReference type="RuleBase" id="RU003357"/>
    </source>
</evidence>
<keyword evidence="4 8" id="KW-0812">Transmembrane</keyword>
<dbReference type="GO" id="GO:0015344">
    <property type="term" value="F:siderophore uptake transmembrane transporter activity"/>
    <property type="evidence" value="ECO:0007669"/>
    <property type="project" value="TreeGrafter"/>
</dbReference>
<proteinExistence type="inferred from homology"/>
<evidence type="ECO:0000313" key="13">
    <source>
        <dbReference type="EMBL" id="ABV86465.1"/>
    </source>
</evidence>
<dbReference type="eggNOG" id="COG4206">
    <property type="taxonomic scope" value="Bacteria"/>
</dbReference>
<feature type="chain" id="PRO_5002723172" evidence="10">
    <location>
        <begin position="36"/>
        <end position="652"/>
    </location>
</feature>
<dbReference type="InterPro" id="IPR000531">
    <property type="entry name" value="Beta-barrel_TonB"/>
</dbReference>
<feature type="domain" description="TonB-dependent receptor-like beta-barrel" evidence="11">
    <location>
        <begin position="232"/>
        <end position="615"/>
    </location>
</feature>
<dbReference type="PANTHER" id="PTHR30069:SF37">
    <property type="entry name" value="FERRIC VIBRIOBACTIN RECEPTOR VIUA"/>
    <property type="match status" value="1"/>
</dbReference>
<dbReference type="Pfam" id="PF00593">
    <property type="entry name" value="TonB_dep_Rec_b-barrel"/>
    <property type="match status" value="1"/>
</dbReference>
<evidence type="ECO:0000256" key="3">
    <source>
        <dbReference type="ARBA" id="ARBA00022452"/>
    </source>
</evidence>
<evidence type="ECO:0000256" key="2">
    <source>
        <dbReference type="ARBA" id="ARBA00022448"/>
    </source>
</evidence>
<dbReference type="PANTHER" id="PTHR30069">
    <property type="entry name" value="TONB-DEPENDENT OUTER MEMBRANE RECEPTOR"/>
    <property type="match status" value="1"/>
</dbReference>
<dbReference type="EMBL" id="CP000851">
    <property type="protein sequence ID" value="ABV86465.1"/>
    <property type="molecule type" value="Genomic_DNA"/>
</dbReference>
<dbReference type="GO" id="GO:0044718">
    <property type="term" value="P:siderophore transmembrane transport"/>
    <property type="evidence" value="ECO:0007669"/>
    <property type="project" value="TreeGrafter"/>
</dbReference>
<dbReference type="Gene3D" id="2.40.170.20">
    <property type="entry name" value="TonB-dependent receptor, beta-barrel domain"/>
    <property type="match status" value="1"/>
</dbReference>
<dbReference type="GO" id="GO:0009279">
    <property type="term" value="C:cell outer membrane"/>
    <property type="evidence" value="ECO:0007669"/>
    <property type="project" value="UniProtKB-SubCell"/>
</dbReference>
<evidence type="ECO:0000256" key="1">
    <source>
        <dbReference type="ARBA" id="ARBA00004571"/>
    </source>
</evidence>
<name>A8H1M8_SHEPA</name>
<feature type="signal peptide" evidence="10">
    <location>
        <begin position="1"/>
        <end position="35"/>
    </location>
</feature>
<evidence type="ECO:0000256" key="8">
    <source>
        <dbReference type="PROSITE-ProRule" id="PRU01360"/>
    </source>
</evidence>
<evidence type="ECO:0000256" key="4">
    <source>
        <dbReference type="ARBA" id="ARBA00022692"/>
    </source>
</evidence>
<evidence type="ECO:0000256" key="10">
    <source>
        <dbReference type="SAM" id="SignalP"/>
    </source>
</evidence>
<dbReference type="Proteomes" id="UP000002608">
    <property type="component" value="Chromosome"/>
</dbReference>
<keyword evidence="13" id="KW-0675">Receptor</keyword>
<keyword evidence="2 8" id="KW-0813">Transport</keyword>
<dbReference type="KEGG" id="spl:Spea_1138"/>
<protein>
    <submittedName>
        <fullName evidence="13">TonB-dependent receptor plug</fullName>
    </submittedName>
</protein>
<dbReference type="Gene3D" id="2.170.130.10">
    <property type="entry name" value="TonB-dependent receptor, plug domain"/>
    <property type="match status" value="1"/>
</dbReference>
<comment type="similarity">
    <text evidence="8 9">Belongs to the TonB-dependent receptor family.</text>
</comment>
<keyword evidence="14" id="KW-1185">Reference proteome</keyword>
<keyword evidence="3 8" id="KW-1134">Transmembrane beta strand</keyword>
<evidence type="ECO:0000256" key="5">
    <source>
        <dbReference type="ARBA" id="ARBA00023077"/>
    </source>
</evidence>
<comment type="subcellular location">
    <subcellularLocation>
        <location evidence="1 8">Cell outer membrane</location>
        <topology evidence="1 8">Multi-pass membrane protein</topology>
    </subcellularLocation>
</comment>
<evidence type="ECO:0000256" key="6">
    <source>
        <dbReference type="ARBA" id="ARBA00023136"/>
    </source>
</evidence>
<dbReference type="Pfam" id="PF07715">
    <property type="entry name" value="Plug"/>
    <property type="match status" value="1"/>
</dbReference>
<evidence type="ECO:0000313" key="14">
    <source>
        <dbReference type="Proteomes" id="UP000002608"/>
    </source>
</evidence>
<dbReference type="InterPro" id="IPR037066">
    <property type="entry name" value="Plug_dom_sf"/>
</dbReference>
<feature type="domain" description="TonB-dependent receptor plug" evidence="12">
    <location>
        <begin position="61"/>
        <end position="163"/>
    </location>
</feature>
<evidence type="ECO:0000259" key="11">
    <source>
        <dbReference type="Pfam" id="PF00593"/>
    </source>
</evidence>
<dbReference type="InterPro" id="IPR039426">
    <property type="entry name" value="TonB-dep_rcpt-like"/>
</dbReference>
<dbReference type="AlphaFoldDB" id="A8H1M8"/>
<dbReference type="SUPFAM" id="SSF56935">
    <property type="entry name" value="Porins"/>
    <property type="match status" value="1"/>
</dbReference>
<keyword evidence="7 8" id="KW-0998">Cell outer membrane</keyword>
<keyword evidence="6 8" id="KW-0472">Membrane</keyword>
<keyword evidence="5 9" id="KW-0798">TonB box</keyword>
<dbReference type="InterPro" id="IPR036942">
    <property type="entry name" value="Beta-barrel_TonB_sf"/>
</dbReference>